<dbReference type="SMART" id="SM00047">
    <property type="entry name" value="LYZ2"/>
    <property type="match status" value="1"/>
</dbReference>
<dbReference type="GO" id="GO:0031640">
    <property type="term" value="P:killing of cells of another organism"/>
    <property type="evidence" value="ECO:0007669"/>
    <property type="project" value="UniProtKB-KW"/>
</dbReference>
<keyword evidence="3 6" id="KW-0378">Hydrolase</keyword>
<reference evidence="6 7" key="1">
    <citation type="submission" date="2018-06" db="EMBL/GenBank/DDBJ databases">
        <authorList>
            <consortium name="Pathogen Informatics"/>
            <person name="Doyle S."/>
        </authorList>
    </citation>
    <scope>NUCLEOTIDE SEQUENCE [LARGE SCALE GENOMIC DNA]</scope>
    <source>
        <strain evidence="6 7">NCTC11632</strain>
    </source>
</reference>
<dbReference type="Gene3D" id="1.10.530.10">
    <property type="match status" value="1"/>
</dbReference>
<evidence type="ECO:0000256" key="2">
    <source>
        <dbReference type="ARBA" id="ARBA00022638"/>
    </source>
</evidence>
<dbReference type="PROSITE" id="PS51782">
    <property type="entry name" value="LYSM"/>
    <property type="match status" value="1"/>
</dbReference>
<proteinExistence type="predicted"/>
<keyword evidence="1" id="KW-0929">Antimicrobial</keyword>
<evidence type="ECO:0000256" key="4">
    <source>
        <dbReference type="ARBA" id="ARBA00032108"/>
    </source>
</evidence>
<evidence type="ECO:0000256" key="1">
    <source>
        <dbReference type="ARBA" id="ARBA00022529"/>
    </source>
</evidence>
<dbReference type="SMART" id="SM00257">
    <property type="entry name" value="LysM"/>
    <property type="match status" value="1"/>
</dbReference>
<evidence type="ECO:0000256" key="3">
    <source>
        <dbReference type="ARBA" id="ARBA00022801"/>
    </source>
</evidence>
<gene>
    <name evidence="6" type="primary">lytG</name>
    <name evidence="6" type="ORF">NCTC11632_00026</name>
</gene>
<dbReference type="OrthoDB" id="977752at2"/>
<dbReference type="Pfam" id="PF01476">
    <property type="entry name" value="LysM"/>
    <property type="match status" value="2"/>
</dbReference>
<evidence type="ECO:0000259" key="5">
    <source>
        <dbReference type="PROSITE" id="PS51782"/>
    </source>
</evidence>
<dbReference type="InterPro" id="IPR051056">
    <property type="entry name" value="Glycosyl_Hydrolase_73"/>
</dbReference>
<dbReference type="Pfam" id="PF01832">
    <property type="entry name" value="Glucosaminidase"/>
    <property type="match status" value="1"/>
</dbReference>
<dbReference type="GO" id="GO:0042742">
    <property type="term" value="P:defense response to bacterium"/>
    <property type="evidence" value="ECO:0007669"/>
    <property type="project" value="UniProtKB-KW"/>
</dbReference>
<dbReference type="RefSeq" id="WP_052081952.1">
    <property type="nucleotide sequence ID" value="NZ_JRFA01000023.1"/>
</dbReference>
<dbReference type="InterPro" id="IPR018392">
    <property type="entry name" value="LysM"/>
</dbReference>
<dbReference type="PANTHER" id="PTHR33308:SF9">
    <property type="entry name" value="PEPTIDOGLYCAN HYDROLASE FLGJ"/>
    <property type="match status" value="1"/>
</dbReference>
<dbReference type="Gene3D" id="3.10.350.10">
    <property type="entry name" value="LysM domain"/>
    <property type="match status" value="1"/>
</dbReference>
<dbReference type="PROSITE" id="PS51257">
    <property type="entry name" value="PROKAR_LIPOPROTEIN"/>
    <property type="match status" value="1"/>
</dbReference>
<dbReference type="Proteomes" id="UP000254156">
    <property type="component" value="Unassembled WGS sequence"/>
</dbReference>
<accession>A0A379E5I0</accession>
<protein>
    <recommendedName>
        <fullName evidence="4">Peptidoglycan hydrolase</fullName>
    </recommendedName>
</protein>
<name>A0A379E5I0_9PORP</name>
<sequence>MPKLNDNMTERLNIRFLVSVCLIVLFACALNAQQAKRNSVYMSYIYKHSDEAISQMKYHKIPASITMAQGLLETGAGTSSLAVEHNNHFGIKCHKTWTGPRAYRDDDRRNECFRSYSSWRDSYKDHSIFLKQARYRELFRLAPDDYKGWAKGLQQCGYATDRGYANRLIKIVEDYELYALDKGYYPSWYDGGKSFRQMKSRNDKDRKSSPLLRDAYLSYNLLYILAEDGDTFRSIADDMGMKPHKLAKYNDAPEDFVLKKGDVVYLQAKHNKAEPPYYTYVVRVGDSMHSIAQRFGVKMSKLYKMNNADGDYLPLEGDVLRLR</sequence>
<dbReference type="GO" id="GO:0016798">
    <property type="term" value="F:hydrolase activity, acting on glycosyl bonds"/>
    <property type="evidence" value="ECO:0007669"/>
    <property type="project" value="UniProtKB-KW"/>
</dbReference>
<dbReference type="EMBL" id="UGTF01000002">
    <property type="protein sequence ID" value="SUB87968.1"/>
    <property type="molecule type" value="Genomic_DNA"/>
</dbReference>
<dbReference type="SUPFAM" id="SSF54106">
    <property type="entry name" value="LysM domain"/>
    <property type="match status" value="1"/>
</dbReference>
<keyword evidence="6" id="KW-0326">Glycosidase</keyword>
<dbReference type="CDD" id="cd00118">
    <property type="entry name" value="LysM"/>
    <property type="match status" value="1"/>
</dbReference>
<evidence type="ECO:0000313" key="7">
    <source>
        <dbReference type="Proteomes" id="UP000254156"/>
    </source>
</evidence>
<keyword evidence="2" id="KW-0081">Bacteriolytic enzyme</keyword>
<organism evidence="6 7">
    <name type="scientific">Porphyromonas macacae</name>
    <dbReference type="NCBI Taxonomy" id="28115"/>
    <lineage>
        <taxon>Bacteria</taxon>
        <taxon>Pseudomonadati</taxon>
        <taxon>Bacteroidota</taxon>
        <taxon>Bacteroidia</taxon>
        <taxon>Bacteroidales</taxon>
        <taxon>Porphyromonadaceae</taxon>
        <taxon>Porphyromonas</taxon>
    </lineage>
</organism>
<dbReference type="InterPro" id="IPR036779">
    <property type="entry name" value="LysM_dom_sf"/>
</dbReference>
<dbReference type="AlphaFoldDB" id="A0A379E5I0"/>
<feature type="domain" description="LysM" evidence="5">
    <location>
        <begin position="278"/>
        <end position="322"/>
    </location>
</feature>
<dbReference type="PANTHER" id="PTHR33308">
    <property type="entry name" value="PEPTIDOGLYCAN HYDROLASE FLGJ"/>
    <property type="match status" value="1"/>
</dbReference>
<dbReference type="InterPro" id="IPR002901">
    <property type="entry name" value="MGlyc_endo_b_GlcNAc-like_dom"/>
</dbReference>
<evidence type="ECO:0000313" key="6">
    <source>
        <dbReference type="EMBL" id="SUB87968.1"/>
    </source>
</evidence>
<dbReference type="GO" id="GO:0004040">
    <property type="term" value="F:amidase activity"/>
    <property type="evidence" value="ECO:0007669"/>
    <property type="project" value="InterPro"/>
</dbReference>